<evidence type="ECO:0000259" key="2">
    <source>
        <dbReference type="Pfam" id="PF06452"/>
    </source>
</evidence>
<accession>A0ABY7V9T0</accession>
<dbReference type="InterPro" id="IPR010502">
    <property type="entry name" value="Carb-bd_dom_fam9"/>
</dbReference>
<proteinExistence type="predicted"/>
<feature type="chain" id="PRO_5045622949" evidence="1">
    <location>
        <begin position="27"/>
        <end position="766"/>
    </location>
</feature>
<protein>
    <submittedName>
        <fullName evidence="4">Carbohydrate binding family 9 domain-containing protein</fullName>
    </submittedName>
</protein>
<reference evidence="4 5" key="1">
    <citation type="journal article" date="2022" name="Mar. Drugs">
        <title>Bioassay-Guided Fractionation Leads to the Detection of Cholic Acid Generated by the Rare Thalassomonas sp.</title>
        <authorList>
            <person name="Pheiffer F."/>
            <person name="Schneider Y.K."/>
            <person name="Hansen E.H."/>
            <person name="Andersen J.H."/>
            <person name="Isaksson J."/>
            <person name="Busche T."/>
            <person name="R C."/>
            <person name="Kalinowski J."/>
            <person name="Zyl L.V."/>
            <person name="Trindade M."/>
        </authorList>
    </citation>
    <scope>NUCLEOTIDE SEQUENCE [LARGE SCALE GENOMIC DNA]</scope>
    <source>
        <strain evidence="4 5">A5K-61T</strain>
    </source>
</reference>
<dbReference type="Proteomes" id="UP001215231">
    <property type="component" value="Chromosome"/>
</dbReference>
<name>A0ABY7V9T0_9GAMM</name>
<dbReference type="Gene3D" id="2.60.40.1190">
    <property type="match status" value="1"/>
</dbReference>
<evidence type="ECO:0000256" key="1">
    <source>
        <dbReference type="SAM" id="SignalP"/>
    </source>
</evidence>
<keyword evidence="1" id="KW-0732">Signal</keyword>
<dbReference type="Pfam" id="PF19313">
    <property type="entry name" value="DUF5916"/>
    <property type="match status" value="1"/>
</dbReference>
<dbReference type="SUPFAM" id="SSF49344">
    <property type="entry name" value="CBD9-like"/>
    <property type="match status" value="1"/>
</dbReference>
<gene>
    <name evidence="4" type="ORF">H3N35_17460</name>
</gene>
<dbReference type="Pfam" id="PF06452">
    <property type="entry name" value="CBM9_1"/>
    <property type="match status" value="1"/>
</dbReference>
<organism evidence="4 5">
    <name type="scientific">Thalassomonas haliotis</name>
    <dbReference type="NCBI Taxonomy" id="485448"/>
    <lineage>
        <taxon>Bacteria</taxon>
        <taxon>Pseudomonadati</taxon>
        <taxon>Pseudomonadota</taxon>
        <taxon>Gammaproteobacteria</taxon>
        <taxon>Alteromonadales</taxon>
        <taxon>Colwelliaceae</taxon>
        <taxon>Thalassomonas</taxon>
    </lineage>
</organism>
<dbReference type="InterPro" id="IPR045670">
    <property type="entry name" value="DUF5916"/>
</dbReference>
<dbReference type="EMBL" id="CP059693">
    <property type="protein sequence ID" value="WDE10071.1"/>
    <property type="molecule type" value="Genomic_DNA"/>
</dbReference>
<feature type="signal peptide" evidence="1">
    <location>
        <begin position="1"/>
        <end position="26"/>
    </location>
</feature>
<evidence type="ECO:0000313" key="5">
    <source>
        <dbReference type="Proteomes" id="UP001215231"/>
    </source>
</evidence>
<evidence type="ECO:0000259" key="3">
    <source>
        <dbReference type="Pfam" id="PF19313"/>
    </source>
</evidence>
<feature type="domain" description="DUF5916" evidence="3">
    <location>
        <begin position="269"/>
        <end position="345"/>
    </location>
</feature>
<sequence length="766" mass="86891">MPVLRNSCIFATALILFTAGSQTAYANTTPAPAGQLNIPYSSKTITIDGEIDDQAWQDALDISLNIVNDPWENQPSPVQTRAKLIENGENIYIAFVAADPEPENIQGYLTDRDSSWHGDLVGIKLDTFNNRRLNYKFFVNPFGVQHDGITNELTGQSNDLWDGFWQSYGKKTADGFQVEMAIPYSSLNFKPGTDIKTWAIELVRLYPRDERLRISHIPLDRDNACWVCQMPEITGFKQAKMGSNLKVTPSLVASQESNRDIFTPGSDWQQEDELDAGLSLSWGLSADTQLDATINPDFSNVETDSAQLTANKNFSLFYDEKRAFFLENSDYFASNYNLVHTRNISDPDYGVKLTGRDNNHSYGVFITNDTQTSYIKPGNLSSSLVVSDKDSHAAAINYRYEPSEDLSFGITSTLRVNDDYHNALVSVDSKYRLSNSNTLTAQLLHSNTRDENEDPGIILLSSQQENKSRDQAFKLALEHDSEFWQLGARHQQIGKDFRADLGYMTRADFKESQLEAKRLFYGTSESVWTEANISSEWTIRHNEQDEFISRELITELQVLGPYLSEIDIEFQQATKTGLRFNSADRGILGNSDQFDEQKIKLYGEFQPTAAVFTGLGYQFGDQIDYTNNRLGDISKITGYLQIHANDHLYFDLYQNYIKLEADKAEVYTEQLIDLRISYQFDVKSALKLSLVYSDIERNPANNPSLGDDYLGTSKSLSSQLIYSYKLNPQSVFYLGYSDNSAQNNSVNRLERRQKTFFCKVSYSWMP</sequence>
<dbReference type="RefSeq" id="WP_274050086.1">
    <property type="nucleotide sequence ID" value="NZ_CP059693.1"/>
</dbReference>
<feature type="domain" description="Carbohydrate-binding" evidence="2">
    <location>
        <begin position="47"/>
        <end position="187"/>
    </location>
</feature>
<keyword evidence="5" id="KW-1185">Reference proteome</keyword>
<dbReference type="CDD" id="cd09618">
    <property type="entry name" value="CBM9_like_2"/>
    <property type="match status" value="1"/>
</dbReference>
<evidence type="ECO:0000313" key="4">
    <source>
        <dbReference type="EMBL" id="WDE10071.1"/>
    </source>
</evidence>